<keyword evidence="5" id="KW-1185">Reference proteome</keyword>
<evidence type="ECO:0000313" key="5">
    <source>
        <dbReference type="Proteomes" id="UP000094020"/>
    </source>
</evidence>
<feature type="compositionally biased region" description="Low complexity" evidence="1">
    <location>
        <begin position="600"/>
        <end position="632"/>
    </location>
</feature>
<name>A0A1B9HSB8_9TREE</name>
<dbReference type="KEGG" id="kpin:30176212"/>
<dbReference type="EMBL" id="KV700119">
    <property type="protein sequence ID" value="OCF46173.1"/>
    <property type="molecule type" value="Genomic_DNA"/>
</dbReference>
<dbReference type="Proteomes" id="UP000094020">
    <property type="component" value="Chromosome 1"/>
</dbReference>
<feature type="region of interest" description="Disordered" evidence="1">
    <location>
        <begin position="1"/>
        <end position="46"/>
    </location>
</feature>
<feature type="region of interest" description="Disordered" evidence="1">
    <location>
        <begin position="493"/>
        <end position="642"/>
    </location>
</feature>
<evidence type="ECO:0000313" key="3">
    <source>
        <dbReference type="EMBL" id="OCF46173.1"/>
    </source>
</evidence>
<feature type="transmembrane region" description="Helical" evidence="2">
    <location>
        <begin position="191"/>
        <end position="213"/>
    </location>
</feature>
<feature type="region of interest" description="Disordered" evidence="1">
    <location>
        <begin position="339"/>
        <end position="358"/>
    </location>
</feature>
<keyword evidence="2" id="KW-0472">Membrane</keyword>
<keyword evidence="2" id="KW-0812">Transmembrane</keyword>
<dbReference type="GeneID" id="30176212"/>
<reference evidence="3" key="1">
    <citation type="submission" date="2013-07" db="EMBL/GenBank/DDBJ databases">
        <title>The Genome Sequence of Cryptococcus pinus CBS10737.</title>
        <authorList>
            <consortium name="The Broad Institute Genome Sequencing Platform"/>
            <person name="Cuomo C."/>
            <person name="Litvintseva A."/>
            <person name="Chen Y."/>
            <person name="Heitman J."/>
            <person name="Sun S."/>
            <person name="Springer D."/>
            <person name="Dromer F."/>
            <person name="Young S.K."/>
            <person name="Zeng Q."/>
            <person name="Gargeya S."/>
            <person name="Fitzgerald M."/>
            <person name="Abouelleil A."/>
            <person name="Alvarado L."/>
            <person name="Berlin A.M."/>
            <person name="Chapman S.B."/>
            <person name="Dewar J."/>
            <person name="Goldberg J."/>
            <person name="Griggs A."/>
            <person name="Gujja S."/>
            <person name="Hansen M."/>
            <person name="Howarth C."/>
            <person name="Imamovic A."/>
            <person name="Larimer J."/>
            <person name="McCowan C."/>
            <person name="Murphy C."/>
            <person name="Pearson M."/>
            <person name="Priest M."/>
            <person name="Roberts A."/>
            <person name="Saif S."/>
            <person name="Shea T."/>
            <person name="Sykes S."/>
            <person name="Wortman J."/>
            <person name="Nusbaum C."/>
            <person name="Birren B."/>
        </authorList>
    </citation>
    <scope>NUCLEOTIDE SEQUENCE [LARGE SCALE GENOMIC DNA]</scope>
    <source>
        <strain evidence="3">CBS 10737</strain>
    </source>
</reference>
<organism evidence="3">
    <name type="scientific">Kwoniella pini CBS 10737</name>
    <dbReference type="NCBI Taxonomy" id="1296096"/>
    <lineage>
        <taxon>Eukaryota</taxon>
        <taxon>Fungi</taxon>
        <taxon>Dikarya</taxon>
        <taxon>Basidiomycota</taxon>
        <taxon>Agaricomycotina</taxon>
        <taxon>Tremellomycetes</taxon>
        <taxon>Tremellales</taxon>
        <taxon>Cryptococcaceae</taxon>
        <taxon>Kwoniella</taxon>
    </lineage>
</organism>
<reference evidence="3" key="3">
    <citation type="submission" date="2016-07" db="EMBL/GenBank/DDBJ databases">
        <title>Evolution of pathogenesis and genome organization in the Tremellales.</title>
        <authorList>
            <person name="Cuomo C."/>
            <person name="Litvintseva A."/>
            <person name="Heitman J."/>
            <person name="Chen Y."/>
            <person name="Sun S."/>
            <person name="Springer D."/>
            <person name="Dromer F."/>
            <person name="Young S."/>
            <person name="Zeng Q."/>
            <person name="Chapman S."/>
            <person name="Gujja S."/>
            <person name="Saif S."/>
            <person name="Birren B."/>
        </authorList>
    </citation>
    <scope>NUCLEOTIDE SEQUENCE</scope>
    <source>
        <strain evidence="3">CBS 10737</strain>
    </source>
</reference>
<sequence>MRFFTSCESQSSIPMTDRSRLENVQDEPDQNQRGSNGWKEFEKESKDFDGNWKGKVWIKEWSNVNQEQEQDQDKDKDRNIITNTNRSDSFIFTKLKNRNSVKPEGVSEQPMMNEEKGNVQEGEIPLEHGRLQSRNMVILDTILRSSYKAGYNDALKIKPFLPYSTSNSPFLIPDGAQSTIHVDTDNASQSYILLLGLGGLALAGIGSIMYASLNRLKNVERGLQEILALVQLREKNELASIGRLSKEFVGLRRFIEENHNAISSSTSIGQSDTLTLTSNSAQQVKTLKAETEDIRSMIDEMNINLKKEFRMIAKDSNGNQIDLNGIKQNLEKVLEIQNVSNSKDDKSSSTVSGGKMNNSIPNKVIEEIQKISSETYHLRENLNGLIKIGKELQGEISLNNQLVKNNLNKSEDLKKALEIFKNDSSSSSSIHKFTTPTIASQSSSVSFMKSAQINQLSRNLNHNLRKDDHDVMPLSDIQKQIEAVKKSYLKDQDKSLVSSIPNASTSVDRPKVADEIGQSEDLAKQVNSPRERGQHGPMEGVQFTTPIEKVKNPYKVSSSPPTIPDVVRKDPIKEIPTSSSEKQDEDDDGSTPPSPPPPSSSSGLTSRTPAPYSSGPSSNSSTITTTARSNRTMSKGNGRLATTHGNGNGHWWAVHSFSLPHIRIDDAWRVKGFGWYHPHDAIGRQPVQIQNQSQKSKKDKVDEEDRSLGAWAIDRVKRKFGDWPFH</sequence>
<keyword evidence="2" id="KW-1133">Transmembrane helix</keyword>
<accession>A0A1B9HSB8</accession>
<feature type="compositionally biased region" description="Polar residues" evidence="1">
    <location>
        <begin position="495"/>
        <end position="507"/>
    </location>
</feature>
<protein>
    <submittedName>
        <fullName evidence="3">Uncharacterized protein</fullName>
    </submittedName>
</protein>
<reference evidence="4" key="2">
    <citation type="submission" date="2013-07" db="EMBL/GenBank/DDBJ databases">
        <authorList>
            <consortium name="The Broad Institute Genome Sequencing Platform"/>
            <person name="Cuomo C."/>
            <person name="Litvintseva A."/>
            <person name="Chen Y."/>
            <person name="Heitman J."/>
            <person name="Sun S."/>
            <person name="Springer D."/>
            <person name="Dromer F."/>
            <person name="Young S.K."/>
            <person name="Zeng Q."/>
            <person name="Gargeya S."/>
            <person name="Fitzgerald M."/>
            <person name="Abouelleil A."/>
            <person name="Alvarado L."/>
            <person name="Berlin A.M."/>
            <person name="Chapman S.B."/>
            <person name="Dewar J."/>
            <person name="Goldberg J."/>
            <person name="Griggs A."/>
            <person name="Gujja S."/>
            <person name="Hansen M."/>
            <person name="Howarth C."/>
            <person name="Imamovic A."/>
            <person name="Larimer J."/>
            <person name="McCowan C."/>
            <person name="Murphy C."/>
            <person name="Pearson M."/>
            <person name="Priest M."/>
            <person name="Roberts A."/>
            <person name="Saif S."/>
            <person name="Shea T."/>
            <person name="Sykes S."/>
            <person name="Wortman J."/>
            <person name="Nusbaum C."/>
            <person name="Birren B."/>
        </authorList>
    </citation>
    <scope>NUCLEOTIDE SEQUENCE</scope>
    <source>
        <strain evidence="4">CBS 10737</strain>
    </source>
</reference>
<evidence type="ECO:0000256" key="2">
    <source>
        <dbReference type="SAM" id="Phobius"/>
    </source>
</evidence>
<proteinExistence type="predicted"/>
<feature type="compositionally biased region" description="Polar residues" evidence="1">
    <location>
        <begin position="1"/>
        <end position="14"/>
    </location>
</feature>
<reference evidence="4" key="4">
    <citation type="submission" date="2024-02" db="EMBL/GenBank/DDBJ databases">
        <title>Comparative genomics of Cryptococcus and Kwoniella reveals pathogenesis evolution and contrasting modes of karyotype evolution via chromosome fusion or intercentromeric recombination.</title>
        <authorList>
            <person name="Coelho M.A."/>
            <person name="David-Palma M."/>
            <person name="Shea T."/>
            <person name="Bowers K."/>
            <person name="McGinley-Smith S."/>
            <person name="Mohammad A.W."/>
            <person name="Gnirke A."/>
            <person name="Yurkov A.M."/>
            <person name="Nowrousian M."/>
            <person name="Sun S."/>
            <person name="Cuomo C.A."/>
            <person name="Heitman J."/>
        </authorList>
    </citation>
    <scope>NUCLEOTIDE SEQUENCE</scope>
    <source>
        <strain evidence="4">CBS 10737</strain>
    </source>
</reference>
<evidence type="ECO:0000313" key="4">
    <source>
        <dbReference type="EMBL" id="WWC66128.1"/>
    </source>
</evidence>
<gene>
    <name evidence="3" type="ORF">I206_07843</name>
    <name evidence="4" type="ORF">I206_100028</name>
</gene>
<dbReference type="OrthoDB" id="2565053at2759"/>
<dbReference type="EMBL" id="CP144519">
    <property type="protein sequence ID" value="WWC66128.1"/>
    <property type="molecule type" value="Genomic_DNA"/>
</dbReference>
<dbReference type="AlphaFoldDB" id="A0A1B9HSB8"/>
<evidence type="ECO:0000256" key="1">
    <source>
        <dbReference type="SAM" id="MobiDB-lite"/>
    </source>
</evidence>
<dbReference type="RefSeq" id="XP_019007392.1">
    <property type="nucleotide sequence ID" value="XM_019159528.1"/>
</dbReference>